<feature type="binding site" evidence="17">
    <location>
        <position position="285"/>
    </location>
    <ligand>
        <name>ATP</name>
        <dbReference type="ChEBI" id="CHEBI:30616"/>
    </ligand>
</feature>
<dbReference type="PROSITE" id="PS00107">
    <property type="entry name" value="PROTEIN_KINASE_ATP"/>
    <property type="match status" value="1"/>
</dbReference>
<evidence type="ECO:0000256" key="13">
    <source>
        <dbReference type="ARBA" id="ARBA00022840"/>
    </source>
</evidence>
<evidence type="ECO:0000256" key="1">
    <source>
        <dbReference type="ARBA" id="ARBA00004251"/>
    </source>
</evidence>
<feature type="compositionally biased region" description="Pro residues" evidence="18">
    <location>
        <begin position="632"/>
        <end position="648"/>
    </location>
</feature>
<keyword evidence="10" id="KW-0430">Lectin</keyword>
<evidence type="ECO:0000256" key="19">
    <source>
        <dbReference type="SAM" id="Phobius"/>
    </source>
</evidence>
<protein>
    <recommendedName>
        <fullName evidence="4">non-specific serine/threonine protein kinase</fullName>
        <ecNumber evidence="4">2.7.11.1</ecNumber>
    </recommendedName>
</protein>
<evidence type="ECO:0000256" key="18">
    <source>
        <dbReference type="SAM" id="MobiDB-lite"/>
    </source>
</evidence>
<dbReference type="InterPro" id="IPR001683">
    <property type="entry name" value="PX_dom"/>
</dbReference>
<keyword evidence="9" id="KW-0732">Signal</keyword>
<dbReference type="Proteomes" id="UP001341281">
    <property type="component" value="Chromosome 01"/>
</dbReference>
<dbReference type="InterPro" id="IPR011009">
    <property type="entry name" value="Kinase-like_dom_sf"/>
</dbReference>
<dbReference type="Gene3D" id="1.20.1270.60">
    <property type="entry name" value="Arfaptin homology (AH) domain/BAR domain"/>
    <property type="match status" value="1"/>
</dbReference>
<comment type="subcellular location">
    <subcellularLocation>
        <location evidence="1">Cell membrane</location>
        <topology evidence="1">Single-pass type I membrane protein</topology>
    </subcellularLocation>
</comment>
<dbReference type="Pfam" id="PF00787">
    <property type="entry name" value="PX"/>
    <property type="match status" value="1"/>
</dbReference>
<gene>
    <name evidence="21" type="ORF">U9M48_000901</name>
</gene>
<evidence type="ECO:0000256" key="17">
    <source>
        <dbReference type="PROSITE-ProRule" id="PRU10141"/>
    </source>
</evidence>
<accession>A0AAQ3PIN4</accession>
<evidence type="ECO:0000256" key="6">
    <source>
        <dbReference type="ARBA" id="ARBA00022527"/>
    </source>
</evidence>
<dbReference type="GO" id="GO:0005524">
    <property type="term" value="F:ATP binding"/>
    <property type="evidence" value="ECO:0007669"/>
    <property type="project" value="UniProtKB-UniRule"/>
</dbReference>
<evidence type="ECO:0000256" key="11">
    <source>
        <dbReference type="ARBA" id="ARBA00022741"/>
    </source>
</evidence>
<evidence type="ECO:0000313" key="21">
    <source>
        <dbReference type="EMBL" id="WVZ49554.1"/>
    </source>
</evidence>
<dbReference type="GO" id="GO:0030246">
    <property type="term" value="F:carbohydrate binding"/>
    <property type="evidence" value="ECO:0007669"/>
    <property type="project" value="UniProtKB-KW"/>
</dbReference>
<keyword evidence="11 17" id="KW-0547">Nucleotide-binding</keyword>
<evidence type="ECO:0000313" key="22">
    <source>
        <dbReference type="Proteomes" id="UP001341281"/>
    </source>
</evidence>
<keyword evidence="22" id="KW-1185">Reference proteome</keyword>
<evidence type="ECO:0000256" key="8">
    <source>
        <dbReference type="ARBA" id="ARBA00022692"/>
    </source>
</evidence>
<sequence length="846" mass="92954">MHVLLSEDARLPALPPRMYGTMSEFGVSGSTYRGALSIEYESYSGDSSSTKTGESKVSSGSSRDQDSTYSVGRAKYVYPVPHWDGATGEMASFITTFSFGITLDPSTSIPGDGMAFFLGHFQSNIPPESGGGSLGLVTGGFTNGTDNSAVVAVEFDTFLNPAHASKHRPSRVAVVVISVLVSLLLLLMSALGFLLWKKCNGRRSRVPHGTTEHSDCEEQDDIQSRVDLERGVAASGPRRYTFRELAAAIDNCAEDGKLGRGGFGSVGFGSVYRGGQDVERPVAIKVFSSESSAQGRREFEAEVRIISRLKHRNLVQLLGWCDSRSGLLLVYELVAGGSLDRHLHSRDTLLTWPERYQIILGLGSALRYLHQEWEQCVVHGDIKPSNIMLDEWHGAKLGDFGLAQLGDHGARWQTTKAVLSTAHYYTSLLSAPQNTTGAVSIKSCSCCSQGGPHERTCVVVAGYGPEFVNTRHPSTESNIYSFGIVLLEVVSGRAPVVLPEPGGGRPPFVLLKWVWGLYGRNAILDAADEWIRGGGEVDDRCMEHALVVGLWRAHPEQSERPSISQAMHVLQSEDARLPALPLRMYGTMSYFADSRRGALSIVFDKNRRLEEPPPGASVISLPSARTASPATLPAPEPPQIAADPPCPSSPTRIHPAPLLRRPRTGDGHRFRWPCRLVRLWPSAKLGRWLQESRATTKLALSPGRRRGQIPIGWIDRGRARNLRAPADLYLATPTEKFRFSKEFIELRRQALDLFVNRIASHPELKQSDVLRTFLINELQADSKEATKKFEHIVRLMNEELARFQEQKIADIGLAFHEFAKGLAKLAKDIADAWRSVLPKLEACSTS</sequence>
<evidence type="ECO:0000256" key="4">
    <source>
        <dbReference type="ARBA" id="ARBA00012513"/>
    </source>
</evidence>
<keyword evidence="7" id="KW-0808">Transferase</keyword>
<keyword evidence="8 19" id="KW-0812">Transmembrane</keyword>
<feature type="region of interest" description="Disordered" evidence="18">
    <location>
        <begin position="611"/>
        <end position="660"/>
    </location>
</feature>
<proteinExistence type="inferred from homology"/>
<evidence type="ECO:0000256" key="15">
    <source>
        <dbReference type="ARBA" id="ARBA00023136"/>
    </source>
</evidence>
<keyword evidence="16" id="KW-0325">Glycoprotein</keyword>
<keyword evidence="6" id="KW-0723">Serine/threonine-protein kinase</keyword>
<dbReference type="Gene3D" id="1.10.510.10">
    <property type="entry name" value="Transferase(Phosphotransferase) domain 1"/>
    <property type="match status" value="1"/>
</dbReference>
<evidence type="ECO:0000256" key="9">
    <source>
        <dbReference type="ARBA" id="ARBA00022729"/>
    </source>
</evidence>
<organism evidence="21 22">
    <name type="scientific">Paspalum notatum var. saurae</name>
    <dbReference type="NCBI Taxonomy" id="547442"/>
    <lineage>
        <taxon>Eukaryota</taxon>
        <taxon>Viridiplantae</taxon>
        <taxon>Streptophyta</taxon>
        <taxon>Embryophyta</taxon>
        <taxon>Tracheophyta</taxon>
        <taxon>Spermatophyta</taxon>
        <taxon>Magnoliopsida</taxon>
        <taxon>Liliopsida</taxon>
        <taxon>Poales</taxon>
        <taxon>Poaceae</taxon>
        <taxon>PACMAD clade</taxon>
        <taxon>Panicoideae</taxon>
        <taxon>Andropogonodae</taxon>
        <taxon>Paspaleae</taxon>
        <taxon>Paspalinae</taxon>
        <taxon>Paspalum</taxon>
    </lineage>
</organism>
<dbReference type="PANTHER" id="PTHR27007">
    <property type="match status" value="1"/>
</dbReference>
<dbReference type="SUPFAM" id="SSF49899">
    <property type="entry name" value="Concanavalin A-like lectins/glucanases"/>
    <property type="match status" value="1"/>
</dbReference>
<dbReference type="EMBL" id="CP144745">
    <property type="protein sequence ID" value="WVZ49554.1"/>
    <property type="molecule type" value="Genomic_DNA"/>
</dbReference>
<dbReference type="GO" id="GO:0004674">
    <property type="term" value="F:protein serine/threonine kinase activity"/>
    <property type="evidence" value="ECO:0007669"/>
    <property type="project" value="UniProtKB-KW"/>
</dbReference>
<feature type="transmembrane region" description="Helical" evidence="19">
    <location>
        <begin position="172"/>
        <end position="196"/>
    </location>
</feature>
<name>A0AAQ3PIN4_PASNO</name>
<dbReference type="Pfam" id="PF00139">
    <property type="entry name" value="Lectin_legB"/>
    <property type="match status" value="1"/>
</dbReference>
<evidence type="ECO:0000256" key="16">
    <source>
        <dbReference type="ARBA" id="ARBA00023180"/>
    </source>
</evidence>
<evidence type="ECO:0000256" key="2">
    <source>
        <dbReference type="ARBA" id="ARBA00008536"/>
    </source>
</evidence>
<comment type="similarity">
    <text evidence="2">In the N-terminal section; belongs to the leguminous lectin family.</text>
</comment>
<keyword evidence="13 17" id="KW-0067">ATP-binding</keyword>
<keyword evidence="14 19" id="KW-1133">Transmembrane helix</keyword>
<evidence type="ECO:0000256" key="3">
    <source>
        <dbReference type="ARBA" id="ARBA00010217"/>
    </source>
</evidence>
<dbReference type="SMART" id="SM00220">
    <property type="entry name" value="S_TKc"/>
    <property type="match status" value="1"/>
</dbReference>
<keyword evidence="15 19" id="KW-0472">Membrane</keyword>
<dbReference type="GO" id="GO:0005768">
    <property type="term" value="C:endosome"/>
    <property type="evidence" value="ECO:0007669"/>
    <property type="project" value="UniProtKB-ARBA"/>
</dbReference>
<evidence type="ECO:0000259" key="20">
    <source>
        <dbReference type="PROSITE" id="PS50011"/>
    </source>
</evidence>
<reference evidence="21 22" key="1">
    <citation type="submission" date="2024-02" db="EMBL/GenBank/DDBJ databases">
        <title>High-quality chromosome-scale genome assembly of Pensacola bahiagrass (Paspalum notatum Flugge var. saurae).</title>
        <authorList>
            <person name="Vega J.M."/>
            <person name="Podio M."/>
            <person name="Orjuela J."/>
            <person name="Siena L.A."/>
            <person name="Pessino S.C."/>
            <person name="Combes M.C."/>
            <person name="Mariac C."/>
            <person name="Albertini E."/>
            <person name="Pupilli F."/>
            <person name="Ortiz J.P.A."/>
            <person name="Leblanc O."/>
        </authorList>
    </citation>
    <scope>NUCLEOTIDE SEQUENCE [LARGE SCALE GENOMIC DNA]</scope>
    <source>
        <strain evidence="21">R1</strain>
        <tissue evidence="21">Leaf</tissue>
    </source>
</reference>
<evidence type="ECO:0000256" key="7">
    <source>
        <dbReference type="ARBA" id="ARBA00022679"/>
    </source>
</evidence>
<dbReference type="GO" id="GO:0035091">
    <property type="term" value="F:phosphatidylinositol binding"/>
    <property type="evidence" value="ECO:0007669"/>
    <property type="project" value="InterPro"/>
</dbReference>
<dbReference type="InterPro" id="IPR027267">
    <property type="entry name" value="AH/BAR_dom_sf"/>
</dbReference>
<dbReference type="AlphaFoldDB" id="A0AAQ3PIN4"/>
<dbReference type="InterPro" id="IPR019825">
    <property type="entry name" value="Lectin_legB_Mn/Ca_BS"/>
</dbReference>
<dbReference type="InterPro" id="IPR001220">
    <property type="entry name" value="Legume_lectin_dom"/>
</dbReference>
<dbReference type="PROSITE" id="PS00307">
    <property type="entry name" value="LECTIN_LEGUME_BETA"/>
    <property type="match status" value="1"/>
</dbReference>
<dbReference type="Gene3D" id="2.60.120.200">
    <property type="match status" value="1"/>
</dbReference>
<feature type="compositionally biased region" description="Polar residues" evidence="18">
    <location>
        <begin position="44"/>
        <end position="67"/>
    </location>
</feature>
<feature type="domain" description="Protein kinase" evidence="20">
    <location>
        <begin position="252"/>
        <end position="580"/>
    </location>
</feature>
<dbReference type="InterPro" id="IPR013320">
    <property type="entry name" value="ConA-like_dom_sf"/>
</dbReference>
<evidence type="ECO:0000256" key="10">
    <source>
        <dbReference type="ARBA" id="ARBA00022734"/>
    </source>
</evidence>
<dbReference type="EC" id="2.7.11.1" evidence="4"/>
<dbReference type="InterPro" id="IPR000719">
    <property type="entry name" value="Prot_kinase_dom"/>
</dbReference>
<evidence type="ECO:0000256" key="5">
    <source>
        <dbReference type="ARBA" id="ARBA00022475"/>
    </source>
</evidence>
<comment type="similarity">
    <text evidence="3">In the C-terminal section; belongs to the protein kinase superfamily. Ser/Thr protein kinase family.</text>
</comment>
<dbReference type="InterPro" id="IPR036871">
    <property type="entry name" value="PX_dom_sf"/>
</dbReference>
<dbReference type="InterPro" id="IPR050528">
    <property type="entry name" value="L-type_Lectin-RKs"/>
</dbReference>
<dbReference type="GO" id="GO:0005886">
    <property type="term" value="C:plasma membrane"/>
    <property type="evidence" value="ECO:0007669"/>
    <property type="project" value="UniProtKB-SubCell"/>
</dbReference>
<keyword evidence="12" id="KW-0418">Kinase</keyword>
<dbReference type="Gene3D" id="3.30.200.20">
    <property type="entry name" value="Phosphorylase Kinase, domain 1"/>
    <property type="match status" value="1"/>
</dbReference>
<dbReference type="PROSITE" id="PS00108">
    <property type="entry name" value="PROTEIN_KINASE_ST"/>
    <property type="match status" value="1"/>
</dbReference>
<dbReference type="SUPFAM" id="SSF64268">
    <property type="entry name" value="PX domain"/>
    <property type="match status" value="1"/>
</dbReference>
<dbReference type="Pfam" id="PF00069">
    <property type="entry name" value="Pkinase"/>
    <property type="match status" value="1"/>
</dbReference>
<evidence type="ECO:0000256" key="12">
    <source>
        <dbReference type="ARBA" id="ARBA00022777"/>
    </source>
</evidence>
<keyword evidence="5" id="KW-1003">Cell membrane</keyword>
<feature type="region of interest" description="Disordered" evidence="18">
    <location>
        <begin position="43"/>
        <end position="67"/>
    </location>
</feature>
<dbReference type="InterPro" id="IPR008271">
    <property type="entry name" value="Ser/Thr_kinase_AS"/>
</dbReference>
<evidence type="ECO:0000256" key="14">
    <source>
        <dbReference type="ARBA" id="ARBA00022989"/>
    </source>
</evidence>
<dbReference type="PROSITE" id="PS50011">
    <property type="entry name" value="PROTEIN_KINASE_DOM"/>
    <property type="match status" value="1"/>
</dbReference>
<dbReference type="InterPro" id="IPR017441">
    <property type="entry name" value="Protein_kinase_ATP_BS"/>
</dbReference>
<dbReference type="SUPFAM" id="SSF56112">
    <property type="entry name" value="Protein kinase-like (PK-like)"/>
    <property type="match status" value="1"/>
</dbReference>